<dbReference type="AlphaFoldDB" id="A0A5B7E9N0"/>
<protein>
    <submittedName>
        <fullName evidence="1">Uncharacterized protein</fullName>
    </submittedName>
</protein>
<organism evidence="1 2">
    <name type="scientific">Portunus trituberculatus</name>
    <name type="common">Swimming crab</name>
    <name type="synonym">Neptunus trituberculatus</name>
    <dbReference type="NCBI Taxonomy" id="210409"/>
    <lineage>
        <taxon>Eukaryota</taxon>
        <taxon>Metazoa</taxon>
        <taxon>Ecdysozoa</taxon>
        <taxon>Arthropoda</taxon>
        <taxon>Crustacea</taxon>
        <taxon>Multicrustacea</taxon>
        <taxon>Malacostraca</taxon>
        <taxon>Eumalacostraca</taxon>
        <taxon>Eucarida</taxon>
        <taxon>Decapoda</taxon>
        <taxon>Pleocyemata</taxon>
        <taxon>Brachyura</taxon>
        <taxon>Eubrachyura</taxon>
        <taxon>Portunoidea</taxon>
        <taxon>Portunidae</taxon>
        <taxon>Portuninae</taxon>
        <taxon>Portunus</taxon>
    </lineage>
</organism>
<evidence type="ECO:0000313" key="2">
    <source>
        <dbReference type="Proteomes" id="UP000324222"/>
    </source>
</evidence>
<gene>
    <name evidence="1" type="ORF">E2C01_023158</name>
</gene>
<dbReference type="Proteomes" id="UP000324222">
    <property type="component" value="Unassembled WGS sequence"/>
</dbReference>
<proteinExistence type="predicted"/>
<comment type="caution">
    <text evidence="1">The sequence shown here is derived from an EMBL/GenBank/DDBJ whole genome shotgun (WGS) entry which is preliminary data.</text>
</comment>
<dbReference type="EMBL" id="VSRR010002157">
    <property type="protein sequence ID" value="MPC29906.1"/>
    <property type="molecule type" value="Genomic_DNA"/>
</dbReference>
<name>A0A5B7E9N0_PORTR</name>
<reference evidence="1" key="1">
    <citation type="submission" date="2019-05" db="EMBL/GenBank/DDBJ databases">
        <title>Another draft genome of Portunus trituberculatus and its Hox gene families provides insights of decapod evolution.</title>
        <authorList>
            <person name="Jeong J.-H."/>
            <person name="Song I."/>
            <person name="Kim S."/>
            <person name="Choi T."/>
            <person name="Kim D."/>
            <person name="Ryu S."/>
            <person name="Kim W."/>
        </authorList>
    </citation>
    <scope>NUCLEOTIDE SEQUENCE [LARGE SCALE GENOMIC DNA]</scope>
    <source>
        <tissue evidence="1">Muscle</tissue>
    </source>
</reference>
<evidence type="ECO:0000313" key="1">
    <source>
        <dbReference type="EMBL" id="MPC29906.1"/>
    </source>
</evidence>
<accession>A0A5B7E9N0</accession>
<keyword evidence="2" id="KW-1185">Reference proteome</keyword>
<sequence length="64" mass="6538">MFIIIVVDSSVTCGCGVSVWYCCLVGVVVHGAPDKTRSLLGSLAGASQALSLTYSSVITASELT</sequence>